<evidence type="ECO:0000259" key="16">
    <source>
        <dbReference type="PROSITE" id="PS50011"/>
    </source>
</evidence>
<evidence type="ECO:0000256" key="6">
    <source>
        <dbReference type="ARBA" id="ARBA00022729"/>
    </source>
</evidence>
<dbReference type="PANTHER" id="PTHR48003:SF5">
    <property type="entry name" value="OS07G0626500 PROTEIN"/>
    <property type="match status" value="1"/>
</dbReference>
<feature type="domain" description="Protein kinase" evidence="16">
    <location>
        <begin position="754"/>
        <end position="1034"/>
    </location>
</feature>
<dbReference type="InterPro" id="IPR008271">
    <property type="entry name" value="Ser/Thr_kinase_AS"/>
</dbReference>
<keyword evidence="13" id="KW-0325">Glycoprotein</keyword>
<dbReference type="FunFam" id="3.80.10.10:FF:000400">
    <property type="entry name" value="Nuclear pore complex protein NUP107"/>
    <property type="match status" value="1"/>
</dbReference>
<dbReference type="GO" id="GO:0005524">
    <property type="term" value="F:ATP binding"/>
    <property type="evidence" value="ECO:0007669"/>
    <property type="project" value="UniProtKB-KW"/>
</dbReference>
<dbReference type="InterPro" id="IPR011009">
    <property type="entry name" value="Kinase-like_dom_sf"/>
</dbReference>
<keyword evidence="4" id="KW-0433">Leucine-rich repeat</keyword>
<gene>
    <name evidence="17" type="ORF">AXF42_Ash016482</name>
</gene>
<comment type="subcellular location">
    <subcellularLocation>
        <location evidence="1">Membrane</location>
        <topology evidence="1">Single-pass membrane protein</topology>
    </subcellularLocation>
</comment>
<evidence type="ECO:0000256" key="9">
    <source>
        <dbReference type="ARBA" id="ARBA00022840"/>
    </source>
</evidence>
<dbReference type="EC" id="2.7.11.1" evidence="17"/>
<reference evidence="17 18" key="1">
    <citation type="journal article" date="2017" name="Nature">
        <title>The Apostasia genome and the evolution of orchids.</title>
        <authorList>
            <person name="Zhang G.Q."/>
            <person name="Liu K.W."/>
            <person name="Li Z."/>
            <person name="Lohaus R."/>
            <person name="Hsiao Y.Y."/>
            <person name="Niu S.C."/>
            <person name="Wang J.Y."/>
            <person name="Lin Y.C."/>
            <person name="Xu Q."/>
            <person name="Chen L.J."/>
            <person name="Yoshida K."/>
            <person name="Fujiwara S."/>
            <person name="Wang Z.W."/>
            <person name="Zhang Y.Q."/>
            <person name="Mitsuda N."/>
            <person name="Wang M."/>
            <person name="Liu G.H."/>
            <person name="Pecoraro L."/>
            <person name="Huang H.X."/>
            <person name="Xiao X.J."/>
            <person name="Lin M."/>
            <person name="Wu X.Y."/>
            <person name="Wu W.L."/>
            <person name="Chen Y.Y."/>
            <person name="Chang S.B."/>
            <person name="Sakamoto S."/>
            <person name="Ohme-Takagi M."/>
            <person name="Yagi M."/>
            <person name="Zeng S.J."/>
            <person name="Shen C.Y."/>
            <person name="Yeh C.M."/>
            <person name="Luo Y.B."/>
            <person name="Tsai W.C."/>
            <person name="Van de Peer Y."/>
            <person name="Liu Z.J."/>
        </authorList>
    </citation>
    <scope>NUCLEOTIDE SEQUENCE [LARGE SCALE GENOMIC DNA]</scope>
    <source>
        <strain evidence="18">cv. Shenzhen</strain>
        <tissue evidence="17">Stem</tissue>
    </source>
</reference>
<dbReference type="PROSITE" id="PS50011">
    <property type="entry name" value="PROTEIN_KINASE_DOM"/>
    <property type="match status" value="1"/>
</dbReference>
<dbReference type="STRING" id="1088818.A0A2I0AV90"/>
<dbReference type="PANTHER" id="PTHR48003">
    <property type="entry name" value="OS07G0626500 PROTEIN"/>
    <property type="match status" value="1"/>
</dbReference>
<evidence type="ECO:0000256" key="3">
    <source>
        <dbReference type="ARBA" id="ARBA00022553"/>
    </source>
</evidence>
<dbReference type="Gene3D" id="3.30.200.20">
    <property type="entry name" value="Phosphorylase Kinase, domain 1"/>
    <property type="match status" value="1"/>
</dbReference>
<dbReference type="Pfam" id="PF12799">
    <property type="entry name" value="LRR_4"/>
    <property type="match status" value="1"/>
</dbReference>
<dbReference type="Pfam" id="PF00069">
    <property type="entry name" value="Pkinase"/>
    <property type="match status" value="1"/>
</dbReference>
<evidence type="ECO:0000256" key="12">
    <source>
        <dbReference type="ARBA" id="ARBA00023170"/>
    </source>
</evidence>
<keyword evidence="9" id="KW-0067">ATP-binding</keyword>
<dbReference type="FunFam" id="3.80.10.10:FF:000041">
    <property type="entry name" value="LRR receptor-like serine/threonine-protein kinase ERECTA"/>
    <property type="match status" value="1"/>
</dbReference>
<keyword evidence="8" id="KW-0547">Nucleotide-binding</keyword>
<dbReference type="GO" id="GO:0016020">
    <property type="term" value="C:membrane"/>
    <property type="evidence" value="ECO:0007669"/>
    <property type="project" value="UniProtKB-SubCell"/>
</dbReference>
<dbReference type="PROSITE" id="PS51450">
    <property type="entry name" value="LRR"/>
    <property type="match status" value="1"/>
</dbReference>
<dbReference type="InterPro" id="IPR000719">
    <property type="entry name" value="Prot_kinase_dom"/>
</dbReference>
<dbReference type="Pfam" id="PF13516">
    <property type="entry name" value="LRR_6"/>
    <property type="match status" value="1"/>
</dbReference>
<evidence type="ECO:0000313" key="18">
    <source>
        <dbReference type="Proteomes" id="UP000236161"/>
    </source>
</evidence>
<dbReference type="Proteomes" id="UP000236161">
    <property type="component" value="Unassembled WGS sequence"/>
</dbReference>
<keyword evidence="6 15" id="KW-0732">Signal</keyword>
<keyword evidence="11" id="KW-0472">Membrane</keyword>
<dbReference type="Gene3D" id="1.10.510.10">
    <property type="entry name" value="Transferase(Phosphotransferase) domain 1"/>
    <property type="match status" value="1"/>
</dbReference>
<organism evidence="17 18">
    <name type="scientific">Apostasia shenzhenica</name>
    <dbReference type="NCBI Taxonomy" id="1088818"/>
    <lineage>
        <taxon>Eukaryota</taxon>
        <taxon>Viridiplantae</taxon>
        <taxon>Streptophyta</taxon>
        <taxon>Embryophyta</taxon>
        <taxon>Tracheophyta</taxon>
        <taxon>Spermatophyta</taxon>
        <taxon>Magnoliopsida</taxon>
        <taxon>Liliopsida</taxon>
        <taxon>Asparagales</taxon>
        <taxon>Orchidaceae</taxon>
        <taxon>Apostasioideae</taxon>
        <taxon>Apostasia</taxon>
    </lineage>
</organism>
<dbReference type="InterPro" id="IPR053059">
    <property type="entry name" value="Inactive_SerThr-Kinase_ABA"/>
</dbReference>
<keyword evidence="7" id="KW-0677">Repeat</keyword>
<dbReference type="Pfam" id="PF13855">
    <property type="entry name" value="LRR_8"/>
    <property type="match status" value="1"/>
</dbReference>
<dbReference type="InterPro" id="IPR025875">
    <property type="entry name" value="Leu-rich_rpt_4"/>
</dbReference>
<keyword evidence="17" id="KW-0418">Kinase</keyword>
<evidence type="ECO:0000256" key="1">
    <source>
        <dbReference type="ARBA" id="ARBA00004167"/>
    </source>
</evidence>
<keyword evidence="18" id="KW-1185">Reference proteome</keyword>
<dbReference type="Pfam" id="PF08263">
    <property type="entry name" value="LRRNT_2"/>
    <property type="match status" value="1"/>
</dbReference>
<dbReference type="AlphaFoldDB" id="A0A2I0AV90"/>
<proteinExistence type="inferred from homology"/>
<protein>
    <submittedName>
        <fullName evidence="17">Putative inactive receptor kinase</fullName>
        <ecNumber evidence="17">2.7.11.1</ecNumber>
    </submittedName>
</protein>
<dbReference type="Pfam" id="PF00560">
    <property type="entry name" value="LRR_1"/>
    <property type="match status" value="3"/>
</dbReference>
<evidence type="ECO:0000256" key="10">
    <source>
        <dbReference type="ARBA" id="ARBA00022989"/>
    </source>
</evidence>
<dbReference type="InterPro" id="IPR001611">
    <property type="entry name" value="Leu-rich_rpt"/>
</dbReference>
<dbReference type="SUPFAM" id="SSF56112">
    <property type="entry name" value="Protein kinase-like (PK-like)"/>
    <property type="match status" value="1"/>
</dbReference>
<sequence length="1034" mass="112413">MDSYHGFLLLVLFSFSALARAQLTSDITSLVEFKKGIAGDPTGVVRTTWSPVAWGSADAADPCPRSWHGVTCDDSGAVIAIALDGLGLSGELKFSTLAGMRGLRNLSLAGNSFTGRLVPAIGDMTSLQHLDLSGNSFYGPIPGKITNLWGLLHLNLSWNGFKGGFPSGIRNLQQLKVLDLRSNVVWGDVGELLSELRNLEHIDLSMNKFYGGLWMDSSNLSSLANTAMYLNVSFNQLSGRFFSNDSMRFFRNLQVLDLGQNLLTGELPSFGSLSNLKVLHIGNNLLSGPIPEELLGSSMQVMELDLSGNGFTGSINTFSSTTLKILNLSSNSLSGQLPSNVGRCSSVDLSKNVLSGDLSAIQNWDYTLEIIKLSSNELAGSLPSALGRHPKLSLVDLSLNKLTGPVLSSFFTSLTLTSLNLSGNQFNGPVPLQNSHTTESLVLSSYNHLETLDISNNSLSGSLPPEISSMSSLKILNLRKNILSGELPSEISKLSGLEVLDLSFNHFKGRIPDMVQPDLKVFNVSYNDLSGKVPQSLLKFPKSSFRPGNSLLTMTDDISIGKNSSDVIDNLSHSSHSRASTRIVLILGSIGSVLLICFTLLAFYKIKPQEFCGSSGFGGQAAGRNIKLGIFGHPIRFRTSKDDHIPSSVSFSNDHLLTSGSQSVSAQKDLFTETVEYGFSDSKGASNAESFPDDSPARKWKSSHGPSLPSSSQLVDSRVSEQPVILDVYSPDRLAGELYFLDNSVLFSAEELSRAPAEVLGRSSHGTSYKATLDSGHTLTVKWLRVGLVKNKKEFGKEAKKVGTIRHPNIISWRSYYWGPREQERLIISDFIYGDSLALYLYEATPRRYSRLSVGQRLKVAIDVARCLYHLHHDRGLPHGDLKPTNILLTGPDLTARVTDYGLHRLLTPCGIAEQILNLGALGYRAPELATNKPLPSFKADVYSFGVILMELLTRKSAGDIISGQSGAVDLTDWVQMCTREGRGTDCFDRDIAGLEEAPRVMDELLSVSLKCILPVNERPNILTVFQDLSSITM</sequence>
<dbReference type="Gene3D" id="3.80.10.10">
    <property type="entry name" value="Ribonuclease Inhibitor"/>
    <property type="match status" value="3"/>
</dbReference>
<evidence type="ECO:0000313" key="17">
    <source>
        <dbReference type="EMBL" id="PKA59458.1"/>
    </source>
</evidence>
<name>A0A2I0AV90_9ASPA</name>
<evidence type="ECO:0000256" key="2">
    <source>
        <dbReference type="ARBA" id="ARBA00008684"/>
    </source>
</evidence>
<feature type="region of interest" description="Disordered" evidence="14">
    <location>
        <begin position="685"/>
        <end position="715"/>
    </location>
</feature>
<keyword evidence="12 17" id="KW-0675">Receptor</keyword>
<dbReference type="EMBL" id="KZ451948">
    <property type="protein sequence ID" value="PKA59458.1"/>
    <property type="molecule type" value="Genomic_DNA"/>
</dbReference>
<evidence type="ECO:0000256" key="14">
    <source>
        <dbReference type="SAM" id="MobiDB-lite"/>
    </source>
</evidence>
<keyword evidence="10" id="KW-1133">Transmembrane helix</keyword>
<evidence type="ECO:0000256" key="4">
    <source>
        <dbReference type="ARBA" id="ARBA00022614"/>
    </source>
</evidence>
<dbReference type="GO" id="GO:0004674">
    <property type="term" value="F:protein serine/threonine kinase activity"/>
    <property type="evidence" value="ECO:0007669"/>
    <property type="project" value="UniProtKB-EC"/>
</dbReference>
<evidence type="ECO:0000256" key="8">
    <source>
        <dbReference type="ARBA" id="ARBA00022741"/>
    </source>
</evidence>
<feature type="chain" id="PRO_5014188852" evidence="15">
    <location>
        <begin position="22"/>
        <end position="1034"/>
    </location>
</feature>
<dbReference type="FunFam" id="3.30.200.20:FF:000486">
    <property type="entry name" value="Leucine-rich repeat receptor-like protein kinase"/>
    <property type="match status" value="1"/>
</dbReference>
<keyword evidence="5" id="KW-0812">Transmembrane</keyword>
<evidence type="ECO:0000256" key="13">
    <source>
        <dbReference type="ARBA" id="ARBA00023180"/>
    </source>
</evidence>
<dbReference type="SUPFAM" id="SSF52058">
    <property type="entry name" value="L domain-like"/>
    <property type="match status" value="2"/>
</dbReference>
<dbReference type="OrthoDB" id="5789657at2759"/>
<keyword evidence="3" id="KW-0597">Phosphoprotein</keyword>
<evidence type="ECO:0000256" key="7">
    <source>
        <dbReference type="ARBA" id="ARBA00022737"/>
    </source>
</evidence>
<accession>A0A2I0AV90</accession>
<dbReference type="SMART" id="SM00220">
    <property type="entry name" value="S_TKc"/>
    <property type="match status" value="1"/>
</dbReference>
<evidence type="ECO:0000256" key="15">
    <source>
        <dbReference type="SAM" id="SignalP"/>
    </source>
</evidence>
<dbReference type="PROSITE" id="PS00108">
    <property type="entry name" value="PROTEIN_KINASE_ST"/>
    <property type="match status" value="1"/>
</dbReference>
<keyword evidence="17" id="KW-0808">Transferase</keyword>
<evidence type="ECO:0000256" key="5">
    <source>
        <dbReference type="ARBA" id="ARBA00022692"/>
    </source>
</evidence>
<evidence type="ECO:0000256" key="11">
    <source>
        <dbReference type="ARBA" id="ARBA00023136"/>
    </source>
</evidence>
<dbReference type="InterPro" id="IPR032675">
    <property type="entry name" value="LRR_dom_sf"/>
</dbReference>
<comment type="similarity">
    <text evidence="2">Belongs to the protein kinase superfamily. Ser/Thr protein kinase family.</text>
</comment>
<feature type="signal peptide" evidence="15">
    <location>
        <begin position="1"/>
        <end position="21"/>
    </location>
</feature>
<feature type="compositionally biased region" description="Low complexity" evidence="14">
    <location>
        <begin position="703"/>
        <end position="712"/>
    </location>
</feature>
<dbReference type="InterPro" id="IPR013210">
    <property type="entry name" value="LRR_N_plant-typ"/>
</dbReference>